<dbReference type="EMBL" id="VCAZ01000324">
    <property type="protein sequence ID" value="TUA03493.1"/>
    <property type="molecule type" value="Genomic_DNA"/>
</dbReference>
<name>A0A556VW04_BAGYA</name>
<accession>A0A556VW04</accession>
<gene>
    <name evidence="2" type="ORF">Baya_16598</name>
</gene>
<comment type="caution">
    <text evidence="2">The sequence shown here is derived from an EMBL/GenBank/DDBJ whole genome shotgun (WGS) entry which is preliminary data.</text>
</comment>
<evidence type="ECO:0000313" key="3">
    <source>
        <dbReference type="Proteomes" id="UP000319801"/>
    </source>
</evidence>
<dbReference type="Proteomes" id="UP000319801">
    <property type="component" value="Unassembled WGS sequence"/>
</dbReference>
<proteinExistence type="predicted"/>
<keyword evidence="3" id="KW-1185">Reference proteome</keyword>
<feature type="compositionally biased region" description="Basic and acidic residues" evidence="1">
    <location>
        <begin position="14"/>
        <end position="24"/>
    </location>
</feature>
<organism evidence="2 3">
    <name type="scientific">Bagarius yarrelli</name>
    <name type="common">Goonch</name>
    <name type="synonym">Bagrus yarrelli</name>
    <dbReference type="NCBI Taxonomy" id="175774"/>
    <lineage>
        <taxon>Eukaryota</taxon>
        <taxon>Metazoa</taxon>
        <taxon>Chordata</taxon>
        <taxon>Craniata</taxon>
        <taxon>Vertebrata</taxon>
        <taxon>Euteleostomi</taxon>
        <taxon>Actinopterygii</taxon>
        <taxon>Neopterygii</taxon>
        <taxon>Teleostei</taxon>
        <taxon>Ostariophysi</taxon>
        <taxon>Siluriformes</taxon>
        <taxon>Sisoridae</taxon>
        <taxon>Sisorinae</taxon>
        <taxon>Bagarius</taxon>
    </lineage>
</organism>
<dbReference type="AlphaFoldDB" id="A0A556VW04"/>
<feature type="region of interest" description="Disordered" evidence="1">
    <location>
        <begin position="71"/>
        <end position="92"/>
    </location>
</feature>
<evidence type="ECO:0000256" key="1">
    <source>
        <dbReference type="SAM" id="MobiDB-lite"/>
    </source>
</evidence>
<sequence length="92" mass="10711">MTGSRLALKSRPGRRTEPAGEQRRFSWRSFRSHLTNLQKLQSEKNKQPSNHGECLRGKILLKEVVHVRQEKTLQRDTMMDEDPEHSNISITS</sequence>
<reference evidence="2 3" key="1">
    <citation type="journal article" date="2019" name="Genome Biol. Evol.">
        <title>Whole-Genome Sequencing of the Giant Devil Catfish, Bagarius yarrelli.</title>
        <authorList>
            <person name="Jiang W."/>
            <person name="Lv Y."/>
            <person name="Cheng L."/>
            <person name="Yang K."/>
            <person name="Chao B."/>
            <person name="Wang X."/>
            <person name="Li Y."/>
            <person name="Pan X."/>
            <person name="You X."/>
            <person name="Zhang Y."/>
            <person name="Yang J."/>
            <person name="Li J."/>
            <person name="Zhang X."/>
            <person name="Liu S."/>
            <person name="Sun C."/>
            <person name="Yang J."/>
            <person name="Shi Q."/>
        </authorList>
    </citation>
    <scope>NUCLEOTIDE SEQUENCE [LARGE SCALE GENOMIC DNA]</scope>
    <source>
        <strain evidence="2">JWS20170419001</strain>
        <tissue evidence="2">Muscle</tissue>
    </source>
</reference>
<feature type="region of interest" description="Disordered" evidence="1">
    <location>
        <begin position="1"/>
        <end position="28"/>
    </location>
</feature>
<protein>
    <submittedName>
        <fullName evidence="2">Uncharacterized protein</fullName>
    </submittedName>
</protein>
<evidence type="ECO:0000313" key="2">
    <source>
        <dbReference type="EMBL" id="TUA03493.1"/>
    </source>
</evidence>